<dbReference type="InterPro" id="IPR006015">
    <property type="entry name" value="Universal_stress_UspA"/>
</dbReference>
<dbReference type="OrthoDB" id="9792500at2"/>
<name>A0A4R3YH18_9GAMM</name>
<gene>
    <name evidence="3" type="ORF">EC912_11153</name>
</gene>
<dbReference type="InterPro" id="IPR006016">
    <property type="entry name" value="UspA"/>
</dbReference>
<reference evidence="3 4" key="1">
    <citation type="submission" date="2019-03" db="EMBL/GenBank/DDBJ databases">
        <title>Above-ground endophytic microbial communities from plants in different locations in the United States.</title>
        <authorList>
            <person name="Frank C."/>
        </authorList>
    </citation>
    <scope>NUCLEOTIDE SEQUENCE [LARGE SCALE GENOMIC DNA]</scope>
    <source>
        <strain evidence="3 4">LP_13_YM</strain>
    </source>
</reference>
<proteinExistence type="inferred from homology"/>
<dbReference type="PRINTS" id="PR01438">
    <property type="entry name" value="UNVRSLSTRESS"/>
</dbReference>
<feature type="domain" description="UspA" evidence="2">
    <location>
        <begin position="10"/>
        <end position="151"/>
    </location>
</feature>
<protein>
    <submittedName>
        <fullName evidence="3">Nucleotide-binding universal stress UspA family protein</fullName>
    </submittedName>
</protein>
<evidence type="ECO:0000259" key="2">
    <source>
        <dbReference type="Pfam" id="PF00582"/>
    </source>
</evidence>
<dbReference type="EMBL" id="SMCS01000011">
    <property type="protein sequence ID" value="TCV91460.1"/>
    <property type="molecule type" value="Genomic_DNA"/>
</dbReference>
<comment type="similarity">
    <text evidence="1">Belongs to the universal stress protein A family.</text>
</comment>
<evidence type="ECO:0000256" key="1">
    <source>
        <dbReference type="ARBA" id="ARBA00008791"/>
    </source>
</evidence>
<sequence>MPTSMLPAAPIMVPTDGTEASARAIDMGLSLASVMNTHVVFFHVLPPLATVELMADTIQGSEPGHAAAMAKRGRQMLASACSRASESGVPAAADQVVDRRPDCAILRACAKHGCGMIVMASHMLAESYSAFHPSCSRKVLRAAGVPVLICK</sequence>
<dbReference type="PANTHER" id="PTHR46268:SF15">
    <property type="entry name" value="UNIVERSAL STRESS PROTEIN HP_0031"/>
    <property type="match status" value="1"/>
</dbReference>
<dbReference type="Pfam" id="PF00582">
    <property type="entry name" value="Usp"/>
    <property type="match status" value="1"/>
</dbReference>
<keyword evidence="4" id="KW-1185">Reference proteome</keyword>
<evidence type="ECO:0000313" key="3">
    <source>
        <dbReference type="EMBL" id="TCV91460.1"/>
    </source>
</evidence>
<comment type="caution">
    <text evidence="3">The sequence shown here is derived from an EMBL/GenBank/DDBJ whole genome shotgun (WGS) entry which is preliminary data.</text>
</comment>
<accession>A0A4R3YH18</accession>
<dbReference type="PANTHER" id="PTHR46268">
    <property type="entry name" value="STRESS RESPONSE PROTEIN NHAX"/>
    <property type="match status" value="1"/>
</dbReference>
<dbReference type="Proteomes" id="UP000295645">
    <property type="component" value="Unassembled WGS sequence"/>
</dbReference>
<dbReference type="AlphaFoldDB" id="A0A4R3YH18"/>
<dbReference type="RefSeq" id="WP_132147284.1">
    <property type="nucleotide sequence ID" value="NZ_SMCS01000011.1"/>
</dbReference>
<organism evidence="3 4">
    <name type="scientific">Luteibacter rhizovicinus</name>
    <dbReference type="NCBI Taxonomy" id="242606"/>
    <lineage>
        <taxon>Bacteria</taxon>
        <taxon>Pseudomonadati</taxon>
        <taxon>Pseudomonadota</taxon>
        <taxon>Gammaproteobacteria</taxon>
        <taxon>Lysobacterales</taxon>
        <taxon>Rhodanobacteraceae</taxon>
        <taxon>Luteibacter</taxon>
    </lineage>
</organism>
<evidence type="ECO:0000313" key="4">
    <source>
        <dbReference type="Proteomes" id="UP000295645"/>
    </source>
</evidence>
<dbReference type="InterPro" id="IPR014729">
    <property type="entry name" value="Rossmann-like_a/b/a_fold"/>
</dbReference>
<dbReference type="CDD" id="cd00293">
    <property type="entry name" value="USP-like"/>
    <property type="match status" value="1"/>
</dbReference>
<dbReference type="Gene3D" id="3.40.50.620">
    <property type="entry name" value="HUPs"/>
    <property type="match status" value="1"/>
</dbReference>
<dbReference type="SUPFAM" id="SSF52402">
    <property type="entry name" value="Adenine nucleotide alpha hydrolases-like"/>
    <property type="match status" value="1"/>
</dbReference>